<dbReference type="PANTHER" id="PTHR46141:SF1">
    <property type="entry name" value="SODIUM LEAK CHANNEL NALCN"/>
    <property type="match status" value="1"/>
</dbReference>
<dbReference type="GO" id="GO:0005524">
    <property type="term" value="F:ATP binding"/>
    <property type="evidence" value="ECO:0007669"/>
    <property type="project" value="UniProtKB-KW"/>
</dbReference>
<feature type="transmembrane region" description="Helical" evidence="12">
    <location>
        <begin position="2325"/>
        <end position="2349"/>
    </location>
</feature>
<evidence type="ECO:0000256" key="9">
    <source>
        <dbReference type="ARBA" id="ARBA00023136"/>
    </source>
</evidence>
<dbReference type="InterPro" id="IPR011527">
    <property type="entry name" value="ABC1_TM_dom"/>
</dbReference>
<dbReference type="GO" id="GO:0032230">
    <property type="term" value="P:positive regulation of synaptic transmission, GABAergic"/>
    <property type="evidence" value="ECO:0007669"/>
    <property type="project" value="TreeGrafter"/>
</dbReference>
<feature type="transmembrane region" description="Helical" evidence="12">
    <location>
        <begin position="1118"/>
        <end position="1139"/>
    </location>
</feature>
<organism evidence="15 16">
    <name type="scientific">Mycetomoellerius zeteki</name>
    <dbReference type="NCBI Taxonomy" id="64791"/>
    <lineage>
        <taxon>Eukaryota</taxon>
        <taxon>Metazoa</taxon>
        <taxon>Ecdysozoa</taxon>
        <taxon>Arthropoda</taxon>
        <taxon>Hexapoda</taxon>
        <taxon>Insecta</taxon>
        <taxon>Pterygota</taxon>
        <taxon>Neoptera</taxon>
        <taxon>Endopterygota</taxon>
        <taxon>Hymenoptera</taxon>
        <taxon>Apocrita</taxon>
        <taxon>Aculeata</taxon>
        <taxon>Formicoidea</taxon>
        <taxon>Formicidae</taxon>
        <taxon>Myrmicinae</taxon>
        <taxon>Mycetomoellerius</taxon>
    </lineage>
</organism>
<evidence type="ECO:0000256" key="5">
    <source>
        <dbReference type="ARBA" id="ARBA00022737"/>
    </source>
</evidence>
<evidence type="ECO:0000256" key="2">
    <source>
        <dbReference type="ARBA" id="ARBA00009726"/>
    </source>
</evidence>
<feature type="transmembrane region" description="Helical" evidence="12">
    <location>
        <begin position="1995"/>
        <end position="2020"/>
    </location>
</feature>
<dbReference type="Gene3D" id="3.40.50.300">
    <property type="entry name" value="P-loop containing nucleotide triphosphate hydrolases"/>
    <property type="match status" value="2"/>
</dbReference>
<keyword evidence="8 12" id="KW-1133">Transmembrane helix</keyword>
<evidence type="ECO:0000256" key="7">
    <source>
        <dbReference type="ARBA" id="ARBA00022840"/>
    </source>
</evidence>
<feature type="transmembrane region" description="Helical" evidence="12">
    <location>
        <begin position="160"/>
        <end position="182"/>
    </location>
</feature>
<feature type="transmembrane region" description="Helical" evidence="12">
    <location>
        <begin position="909"/>
        <end position="933"/>
    </location>
</feature>
<evidence type="ECO:0000259" key="13">
    <source>
        <dbReference type="PROSITE" id="PS50893"/>
    </source>
</evidence>
<feature type="transmembrane region" description="Helical" evidence="12">
    <location>
        <begin position="1927"/>
        <end position="1952"/>
    </location>
</feature>
<feature type="compositionally biased region" description="Polar residues" evidence="11">
    <location>
        <begin position="31"/>
        <end position="47"/>
    </location>
</feature>
<dbReference type="GO" id="GO:0005261">
    <property type="term" value="F:monoatomic cation channel activity"/>
    <property type="evidence" value="ECO:0007669"/>
    <property type="project" value="InterPro"/>
</dbReference>
<dbReference type="FunFam" id="1.10.287.70:FF:000060">
    <property type="entry name" value="Sodium leak channel non-selective protein"/>
    <property type="match status" value="1"/>
</dbReference>
<dbReference type="SUPFAM" id="SSF81324">
    <property type="entry name" value="Voltage-gated potassium channels"/>
    <property type="match status" value="4"/>
</dbReference>
<dbReference type="SMART" id="SM00382">
    <property type="entry name" value="AAA"/>
    <property type="match status" value="2"/>
</dbReference>
<evidence type="ECO:0000256" key="6">
    <source>
        <dbReference type="ARBA" id="ARBA00022741"/>
    </source>
</evidence>
<evidence type="ECO:0000256" key="4">
    <source>
        <dbReference type="ARBA" id="ARBA00022692"/>
    </source>
</evidence>
<dbReference type="SUPFAM" id="SSF90123">
    <property type="entry name" value="ABC transporter transmembrane region"/>
    <property type="match status" value="2"/>
</dbReference>
<dbReference type="GO" id="GO:0016887">
    <property type="term" value="F:ATP hydrolysis activity"/>
    <property type="evidence" value="ECO:0007669"/>
    <property type="project" value="InterPro"/>
</dbReference>
<feature type="compositionally biased region" description="Polar residues" evidence="11">
    <location>
        <begin position="1"/>
        <end position="19"/>
    </location>
</feature>
<dbReference type="FunFam" id="3.40.50.300:FF:000163">
    <property type="entry name" value="Multidrug resistance-associated protein member 4"/>
    <property type="match status" value="1"/>
</dbReference>
<reference evidence="15 16" key="1">
    <citation type="submission" date="2015-09" db="EMBL/GenBank/DDBJ databases">
        <title>Trachymyrmex zeteki WGS genome.</title>
        <authorList>
            <person name="Nygaard S."/>
            <person name="Hu H."/>
            <person name="Boomsma J."/>
            <person name="Zhang G."/>
        </authorList>
    </citation>
    <scope>NUCLEOTIDE SEQUENCE [LARGE SCALE GENOMIC DNA]</scope>
    <source>
        <strain evidence="15">Tzet28-1</strain>
        <tissue evidence="15">Whole body</tissue>
    </source>
</reference>
<feature type="transmembrane region" description="Helical" evidence="12">
    <location>
        <begin position="2741"/>
        <end position="2758"/>
    </location>
</feature>
<accession>A0A151XBR2</accession>
<dbReference type="CDD" id="cd03250">
    <property type="entry name" value="ABCC_MRP_domain1"/>
    <property type="match status" value="1"/>
</dbReference>
<feature type="transmembrane region" description="Helical" evidence="12">
    <location>
        <begin position="271"/>
        <end position="293"/>
    </location>
</feature>
<dbReference type="PROSITE" id="PS00211">
    <property type="entry name" value="ABC_TRANSPORTER_1"/>
    <property type="match status" value="2"/>
</dbReference>
<feature type="domain" description="ABC transmembrane type-1" evidence="14">
    <location>
        <begin position="852"/>
        <end position="1147"/>
    </location>
</feature>
<dbReference type="PANTHER" id="PTHR46141">
    <property type="entry name" value="SODIUM LEAK CHANNEL NON-SELECTIVE PROTEIN"/>
    <property type="match status" value="1"/>
</dbReference>
<feature type="transmembrane region" description="Helical" evidence="12">
    <location>
        <begin position="2400"/>
        <end position="2418"/>
    </location>
</feature>
<dbReference type="InterPro" id="IPR017871">
    <property type="entry name" value="ABC_transporter-like_CS"/>
</dbReference>
<dbReference type="Gene3D" id="1.20.1560.10">
    <property type="entry name" value="ABC transporter type 1, transmembrane domain"/>
    <property type="match status" value="2"/>
</dbReference>
<dbReference type="InterPro" id="IPR036640">
    <property type="entry name" value="ABC1_TM_sf"/>
</dbReference>
<dbReference type="InterPro" id="IPR003439">
    <property type="entry name" value="ABC_transporter-like_ATP-bd"/>
</dbReference>
<dbReference type="GO" id="GO:0012505">
    <property type="term" value="C:endomembrane system"/>
    <property type="evidence" value="ECO:0007669"/>
    <property type="project" value="UniProtKB-SubCell"/>
</dbReference>
<evidence type="ECO:0000313" key="15">
    <source>
        <dbReference type="EMBL" id="KYQ57812.1"/>
    </source>
</evidence>
<name>A0A151XBR2_9HYME</name>
<proteinExistence type="inferred from homology"/>
<keyword evidence="10" id="KW-0325">Glycoprotein</keyword>
<evidence type="ECO:0000256" key="8">
    <source>
        <dbReference type="ARBA" id="ARBA00022989"/>
    </source>
</evidence>
<sequence length="3198" mass="364936">MGQNTESNNGNNDKQTESNAQHKHNERSLEPEQQQSLLPKASGSTAKQVREYVPRSGMKKYNNALGNLIPIRYQNQKKENSPADSAGLFSYVYITWMTSYLWKAYKKGLTVKDLPDISVYDSCEYNALRLDVLWQQELSENGPNAASFSTVAWKFVRTRVCMSCFLLTCSLIFGFLSPTILMRKILEHIESPEEDFWDGIKWVFLLTVCDSLRAFFFTWTWNMNYKTGLRLKSACTALLYKKIIKLNSLGNKSTGEIINLFCNDSQRLFDVIIYGPMIISGPIVISCGIIYVLWLFNPIALVGMIAFLSFYPCQYFISRATGYFRSKSVNVTDTRVRLMSEILECIKLIKMYAWEKYFGQKLLAIRKKEERWLHKTAYFQSLSISLTPAIPVISAIITFLAHIASGSGLTAAQAFPMTTLFGNLLRLALTSLKDTTRYFISALIALRRFKVFPFVSVLNAQIRTSFMFLQVALVNIAAVKITFGRIKSVLLLDESSCQASKPIVRSQAVGIANGTFVCDSMKLQIDASIDSKKKKKLLPVTDNSPELKNLNEPTQEAKYVEVLTDVHFGAPKGKLVGICGHVGSGKSSLLLAALGQLKMTKGHILREGTCAYVSQQAWIVNGTFKENILFGEEFDAKRYYHTITICNLKEDLNMLSGGDDTEIGERGVNLSGGQKQRVALARAYYANRDIYFLDDPLSAVDAYVGSYIFEKLILEALRNKSVLFVTHNIQFLKRCDEIYMMNAGKIIEHGTHEDLVRFDREYASMVKNSTIATEDNLSASLLLLHSVKSAEVTQRSTSDLEVQKKSAHKENYGKEKLYKGTLTMAEKSETGSVKSYTYHTYIQATGGYLIAVLVFLTFFLNVGSSAFSTWWLAVWIKAGGGNVTMPGTNDTVYSEDINANPDFSFYRNIYGACIVGILLTSFLRGLVIMFATIKASTTLHNTFFHKIISSPLSFFETTPSGRIQNVFSRDIDEIDNYLPISIENMVQNIFTCSFAIFFICGILPWFSIPLLLFGTLFFFVGKLFRIGMRDLKRMESVSRSPVLSFVTTSIQGLSTIHAFQKEKNFLYRFEELFNTNNLCQYLCQAAMRWSAIRLDSLVIASSSIIALLVISFKNEISPAFAGLAMAYATQMTGVFQYTVRLMSETEMRFISVERISYYLKTLQKEGASRTVALKPADDWPSRGKIEFKAVQMRYREELPLILIDVSCSIKAGEKIGNVAKYFLNSFVAGIVGRTGSGKSSLVVALFRLVEICEGVIKIDGIDISKLELDVLRNKLSIIPQDPILFSGTVRSNLDPFHHHADHDIWNALEKTQMKEKVSLMPGNLDASVGFGGNNLSVGERQLLCLARALLHSTKILILDEATAAVDPETEATVQHTLQNEFADCTVLTIAHRLQTVVACNRILVMSEGKIVEFGLTIANIIPIMMLGRKQSLKGEPVLADYGPEESLNESADIEWVNKLWVRRLMRLCALVSLASVCLNTPKTFEKVPSLQYVTFICDLIVTFLFTAEMIAKMHIRGILKRDKSYLKDHWCQFDASMVIFLWLSVILQMFEMLGFLIKFSYASIMRAPRPLIMIRFLRVFLKFSMPKARINQIFKRSSQQIYNVTLFFLFFMSLYGLLGVQFFGELKNHCVLNTTEPNYITINSLAIPDTFCSTDPESGYQCPEGMVCMKLELTKYIIGFNGFDEFATSIFTVYQAASQEGWVFIMYRAIDSLPAWRAVLYFSTMIFFLAWLVKNVFIAVITETFNEIRVQFQQMWGVRGHISNSSASQILTGDDNGWKLVTLDENKHGGLASPLCHTILKSPHFRSVVMCAILANGVTTATMSFKHDEKPRQTYYDNYYWAEIVFTILLDLETLFKIWCLGFRSYFKHSIHKFELLLAIGTTVHIIPFFYLSGFTFFQVLRIVRLIKASPMLEDFVYKIFGPGKKLGSLIIFTMCLLVISSSISMQLFCFLCDFTKFETFPEAFMSMFQIFTQEAWVDVMDETMLRTHETVAPLVAVYFILYHLFVTLIVLSLFVAVILDNLELDEDIKKLKQLKFREQSAEIKESLPFRLRIFEKFPDSPQMTCLHKVPSDFNLPKVRESFMRQFVLEVEDEENEGVKRINETFDSKIVYRKQRPVKILNNPPKVRSVVTNLKKASVIYIINDSNNQRLLLGDSAMIPVPGKGLLKPQGTVSGTKQLRIDPKKYYFMFLRLFIYAFCWHNKNRSIRRSVRSGSIKLKQTYEHLMENGDIGGINRVSSASRRPHDLDIKLLQAKRQQAEMRRNQREDDLRENHPFFDTPLFAVPRESKFRKYCQLFVYARYDARLKDPLTGKERKVQYKSLHNFLGLVTYLDWVMIFITTLSCISMMFETPRKRVMETPALQITEYCFVICMSIELALKILADGLFFTPKAYIKDVASVLDVFIYIVSLIFLCWMPKSVPPNSGAQLLMILRCVRPLRIFTLVPHMRKVVYELCRGFKEILLVSTLLFLLMFMFASYGVQLYGGRLARCNDPTILKREECVGVFMRRVFVTKMKLRPGENESYPSILVPRVWANPKRFNFDNIGDAMMALFEVLSFKGWLDVRDVLIKALGPAHAIYIHVYIFLGCMIGLTLFVGVVIANYSENKGTALLTVDQRRWCDLKKRLKIAQPLHLPPRPDGKKFRAFIYDITQNIYFKRFIAVMVLVNSALLCVSWRLEEEHTEALATVSTILTLVFLVEVIMKNIAFTPRGYWQSRRNRYDLLVTVVGVIWIIIHCTMQNDLSYVIGFMVVILRFFTITGKHTTLKMLMLTVGVSVCKSFFIIFGMFLLVFFYALAGTIIFGTVKYGEGIGRRANFESPVTGVAMLFRIVTGEDWNKIMHDCMIQPPYCTPADNYWETDCGNFHASLIYFCTFYVIITYIVLNLLVAIIMENFSLFYSNEEDALLSYADIRNFQNTWNVVDNHQKGVIPVKRKANADVCEFQVKFILRLLKGRLETDPQKDRLLFKYMCYELERLHNGEDVTFHDVINMLSYRSVDIRKALQLEELLAREEFEYIIEEEVAKQTIRTWLQGCLKKIRAKQNSLIAGLRATNNAAVPPQDVEKGKEEKGKEVSVDREEETEIKDVEVPKYRAKKPMVLPRSDSIGSASGRKYLAPTLSDPASVRSEKDKIAASKKRNSRPPAMVKNNLHHLTENTEQSRQAREALNNKATVPKVSSVMLEVREWWKEQLAYSSESSEDEL</sequence>
<feature type="transmembrane region" description="Helical" evidence="12">
    <location>
        <begin position="1094"/>
        <end position="1112"/>
    </location>
</feature>
<protein>
    <submittedName>
        <fullName evidence="15">Sodium leak channel non-selective protein</fullName>
    </submittedName>
</protein>
<evidence type="ECO:0000313" key="16">
    <source>
        <dbReference type="Proteomes" id="UP000075809"/>
    </source>
</evidence>
<feature type="transmembrane region" description="Helical" evidence="12">
    <location>
        <begin position="2866"/>
        <end position="2888"/>
    </location>
</feature>
<keyword evidence="6" id="KW-0547">Nucleotide-binding</keyword>
<dbReference type="Pfam" id="PF00664">
    <property type="entry name" value="ABC_membrane"/>
    <property type="match status" value="2"/>
</dbReference>
<evidence type="ECO:0000256" key="3">
    <source>
        <dbReference type="ARBA" id="ARBA00022448"/>
    </source>
</evidence>
<feature type="compositionally biased region" description="Basic and acidic residues" evidence="11">
    <location>
        <begin position="3058"/>
        <end position="3073"/>
    </location>
</feature>
<feature type="transmembrane region" description="Helical" evidence="12">
    <location>
        <begin position="1601"/>
        <end position="1623"/>
    </location>
</feature>
<dbReference type="Gene3D" id="1.10.287.70">
    <property type="match status" value="4"/>
</dbReference>
<keyword evidence="4 12" id="KW-0812">Transmembrane</keyword>
<feature type="domain" description="ABC transporter" evidence="13">
    <location>
        <begin position="545"/>
        <end position="768"/>
    </location>
</feature>
<keyword evidence="9 12" id="KW-0472">Membrane</keyword>
<dbReference type="FunFam" id="1.20.120.350:FF:000034">
    <property type="entry name" value="Sodium leak channel non-selective protein"/>
    <property type="match status" value="1"/>
</dbReference>
<evidence type="ECO:0000256" key="1">
    <source>
        <dbReference type="ARBA" id="ARBA00004127"/>
    </source>
</evidence>
<dbReference type="Gene3D" id="1.20.120.350">
    <property type="entry name" value="Voltage-gated potassium channels. Chain C"/>
    <property type="match status" value="4"/>
</dbReference>
<feature type="transmembrane region" description="Helical" evidence="12">
    <location>
        <begin position="2461"/>
        <end position="2480"/>
    </location>
</feature>
<feature type="transmembrane region" description="Helical" evidence="12">
    <location>
        <begin position="2683"/>
        <end position="2706"/>
    </location>
</feature>
<keyword evidence="7" id="KW-0067">ATP-binding</keyword>
<feature type="transmembrane region" description="Helical" evidence="12">
    <location>
        <begin position="848"/>
        <end position="873"/>
    </location>
</feature>
<feature type="region of interest" description="Disordered" evidence="11">
    <location>
        <begin position="3099"/>
        <end position="3141"/>
    </location>
</feature>
<feature type="domain" description="ABC transmembrane type-1" evidence="14">
    <location>
        <begin position="165"/>
        <end position="425"/>
    </location>
</feature>
<dbReference type="FunFam" id="1.20.1560.10:FF:000015">
    <property type="entry name" value="multidrug resistance-associated protein 5 isoform X1"/>
    <property type="match status" value="1"/>
</dbReference>
<dbReference type="InterPro" id="IPR027417">
    <property type="entry name" value="P-loop_NTPase"/>
</dbReference>
<dbReference type="InterPro" id="IPR003593">
    <property type="entry name" value="AAA+_ATPase"/>
</dbReference>
<feature type="transmembrane region" description="Helical" evidence="12">
    <location>
        <begin position="2658"/>
        <end position="2677"/>
    </location>
</feature>
<dbReference type="GO" id="GO:0032224">
    <property type="term" value="P:positive regulation of synaptic transmission, cholinergic"/>
    <property type="evidence" value="ECO:0007669"/>
    <property type="project" value="TreeGrafter"/>
</dbReference>
<feature type="transmembrane region" description="Helical" evidence="12">
    <location>
        <begin position="377"/>
        <end position="404"/>
    </location>
</feature>
<feature type="domain" description="ABC transporter" evidence="13">
    <location>
        <begin position="1185"/>
        <end position="1432"/>
    </location>
</feature>
<dbReference type="FunFam" id="3.40.50.300:FF:000997">
    <property type="entry name" value="Multidrug resistance-associated protein 1"/>
    <property type="match status" value="1"/>
</dbReference>
<feature type="transmembrane region" description="Helical" evidence="12">
    <location>
        <begin position="2779"/>
        <end position="2803"/>
    </location>
</feature>
<feature type="transmembrane region" description="Helical" evidence="12">
    <location>
        <begin position="1532"/>
        <end position="1557"/>
    </location>
</feature>
<feature type="transmembrane region" description="Helical" evidence="12">
    <location>
        <begin position="1718"/>
        <end position="1741"/>
    </location>
</feature>
<comment type="subcellular location">
    <subcellularLocation>
        <location evidence="1">Endomembrane system</location>
        <topology evidence="1">Multi-pass membrane protein</topology>
    </subcellularLocation>
</comment>
<dbReference type="PROSITE" id="PS50893">
    <property type="entry name" value="ABC_TRANSPORTER_2"/>
    <property type="match status" value="2"/>
</dbReference>
<feature type="transmembrane region" description="Helical" evidence="12">
    <location>
        <begin position="1839"/>
        <end position="1862"/>
    </location>
</feature>
<dbReference type="EMBL" id="KQ982320">
    <property type="protein sequence ID" value="KYQ57812.1"/>
    <property type="molecule type" value="Genomic_DNA"/>
</dbReference>
<dbReference type="Pfam" id="PF00005">
    <property type="entry name" value="ABC_tran"/>
    <property type="match status" value="2"/>
</dbReference>
<feature type="transmembrane region" description="Helical" evidence="12">
    <location>
        <begin position="1490"/>
        <end position="1511"/>
    </location>
</feature>
<dbReference type="FunFam" id="1.20.1560.10:FF:000012">
    <property type="entry name" value="ATP binding cassette subfamily C member 5"/>
    <property type="match status" value="1"/>
</dbReference>
<dbReference type="Pfam" id="PF00520">
    <property type="entry name" value="Ion_trans"/>
    <property type="match status" value="4"/>
</dbReference>
<keyword evidence="16" id="KW-1185">Reference proteome</keyword>
<feature type="region of interest" description="Disordered" evidence="11">
    <location>
        <begin position="1"/>
        <end position="53"/>
    </location>
</feature>
<keyword evidence="5" id="KW-0677">Repeat</keyword>
<dbReference type="FunFam" id="1.10.287.70:FF:000061">
    <property type="entry name" value="Sodium leak channel non-selective protein"/>
    <property type="match status" value="1"/>
</dbReference>
<dbReference type="InterPro" id="IPR027359">
    <property type="entry name" value="Volt_channel_dom_sf"/>
</dbReference>
<gene>
    <name evidence="15" type="ORF">ALC60_03305</name>
</gene>
<evidence type="ECO:0000256" key="10">
    <source>
        <dbReference type="ARBA" id="ARBA00023180"/>
    </source>
</evidence>
<dbReference type="GO" id="GO:0140359">
    <property type="term" value="F:ABC-type transporter activity"/>
    <property type="evidence" value="ECO:0007669"/>
    <property type="project" value="InterPro"/>
</dbReference>
<feature type="transmembrane region" description="Helical" evidence="12">
    <location>
        <begin position="1874"/>
        <end position="1907"/>
    </location>
</feature>
<feature type="region of interest" description="Disordered" evidence="11">
    <location>
        <begin position="3054"/>
        <end position="3078"/>
    </location>
</feature>
<dbReference type="Proteomes" id="UP000075809">
    <property type="component" value="Unassembled WGS sequence"/>
</dbReference>
<evidence type="ECO:0000256" key="11">
    <source>
        <dbReference type="SAM" id="MobiDB-lite"/>
    </source>
</evidence>
<feature type="transmembrane region" description="Helical" evidence="12">
    <location>
        <begin position="2577"/>
        <end position="2600"/>
    </location>
</feature>
<keyword evidence="3" id="KW-0813">Transport</keyword>
<comment type="similarity">
    <text evidence="2">Belongs to the ABC transporter superfamily. ABCC family. Conjugate transporter (TC 3.A.1.208) subfamily.</text>
</comment>
<dbReference type="PROSITE" id="PS50929">
    <property type="entry name" value="ABC_TM1F"/>
    <property type="match status" value="2"/>
</dbReference>
<dbReference type="CDD" id="cd03244">
    <property type="entry name" value="ABCC_MRP_domain2"/>
    <property type="match status" value="1"/>
</dbReference>
<dbReference type="FunFam" id="1.10.287.70:FF:000066">
    <property type="entry name" value="Sodium leak channel non-selective protein"/>
    <property type="match status" value="1"/>
</dbReference>
<dbReference type="InterPro" id="IPR028823">
    <property type="entry name" value="NALCN"/>
</dbReference>
<dbReference type="STRING" id="64791.A0A151XBR2"/>
<feature type="transmembrane region" description="Helical" evidence="12">
    <location>
        <begin position="994"/>
        <end position="1020"/>
    </location>
</feature>
<evidence type="ECO:0000256" key="12">
    <source>
        <dbReference type="SAM" id="Phobius"/>
    </source>
</evidence>
<feature type="transmembrane region" description="Helical" evidence="12">
    <location>
        <begin position="410"/>
        <end position="429"/>
    </location>
</feature>
<dbReference type="InterPro" id="IPR005821">
    <property type="entry name" value="Ion_trans_dom"/>
</dbReference>
<dbReference type="SUPFAM" id="SSF52540">
    <property type="entry name" value="P-loop containing nucleoside triphosphate hydrolases"/>
    <property type="match status" value="2"/>
</dbReference>
<dbReference type="CDD" id="cd18599">
    <property type="entry name" value="ABC_6TM_MRP5_8_9_D2"/>
    <property type="match status" value="1"/>
</dbReference>
<feature type="transmembrane region" description="Helical" evidence="12">
    <location>
        <begin position="299"/>
        <end position="317"/>
    </location>
</feature>
<dbReference type="CDD" id="cd18592">
    <property type="entry name" value="ABC_6TM_MRP5_8_9_D1"/>
    <property type="match status" value="1"/>
</dbReference>
<dbReference type="FunFam" id="1.20.120.350:FF:000030">
    <property type="entry name" value="sodium leak channel non-selective protein"/>
    <property type="match status" value="1"/>
</dbReference>
<evidence type="ECO:0000259" key="14">
    <source>
        <dbReference type="PROSITE" id="PS50929"/>
    </source>
</evidence>
<feature type="transmembrane region" description="Helical" evidence="12">
    <location>
        <begin position="202"/>
        <end position="222"/>
    </location>
</feature>
<dbReference type="GO" id="GO:0005886">
    <property type="term" value="C:plasma membrane"/>
    <property type="evidence" value="ECO:0007669"/>
    <property type="project" value="TreeGrafter"/>
</dbReference>